<proteinExistence type="predicted"/>
<dbReference type="EMBL" id="LR026963">
    <property type="protein sequence ID" value="VBB69785.1"/>
    <property type="molecule type" value="Genomic_DNA"/>
</dbReference>
<gene>
    <name evidence="1" type="ORF">RIEGSTA812A_PEG_1258</name>
</gene>
<accession>A0A484H8B1</accession>
<name>A0A484H8B1_9ZZZZ</name>
<protein>
    <submittedName>
        <fullName evidence="1">Uncharacterized protein</fullName>
    </submittedName>
</protein>
<dbReference type="AlphaFoldDB" id="A0A484H8B1"/>
<sequence>MRELQLLSSRSLSYHTQFYKHVTLRAILLVAWLPAEGDYEEK</sequence>
<reference evidence="1" key="1">
    <citation type="submission" date="2018-10" db="EMBL/GenBank/DDBJ databases">
        <authorList>
            <person name="Gruber-Vodicka H."/>
            <person name="Jaeckle O."/>
        </authorList>
    </citation>
    <scope>NUCLEOTIDE SEQUENCE</scope>
</reference>
<evidence type="ECO:0000313" key="1">
    <source>
        <dbReference type="EMBL" id="VBB69785.1"/>
    </source>
</evidence>
<organism evidence="1">
    <name type="scientific">invertebrate metagenome</name>
    <dbReference type="NCBI Taxonomy" id="1711999"/>
    <lineage>
        <taxon>unclassified sequences</taxon>
        <taxon>metagenomes</taxon>
        <taxon>organismal metagenomes</taxon>
    </lineage>
</organism>